<dbReference type="EMBL" id="LAZR01000155">
    <property type="protein sequence ID" value="KKN85746.1"/>
    <property type="molecule type" value="Genomic_DNA"/>
</dbReference>
<evidence type="ECO:0000313" key="1">
    <source>
        <dbReference type="EMBL" id="KKN85746.1"/>
    </source>
</evidence>
<evidence type="ECO:0008006" key="2">
    <source>
        <dbReference type="Google" id="ProtNLM"/>
    </source>
</evidence>
<dbReference type="AlphaFoldDB" id="A0A0F9WIF7"/>
<name>A0A0F9WIF7_9ZZZZ</name>
<comment type="caution">
    <text evidence="1">The sequence shown here is derived from an EMBL/GenBank/DDBJ whole genome shotgun (WGS) entry which is preliminary data.</text>
</comment>
<gene>
    <name evidence="1" type="ORF">LCGC14_0275510</name>
</gene>
<reference evidence="1" key="1">
    <citation type="journal article" date="2015" name="Nature">
        <title>Complex archaea that bridge the gap between prokaryotes and eukaryotes.</title>
        <authorList>
            <person name="Spang A."/>
            <person name="Saw J.H."/>
            <person name="Jorgensen S.L."/>
            <person name="Zaremba-Niedzwiedzka K."/>
            <person name="Martijn J."/>
            <person name="Lind A.E."/>
            <person name="van Eijk R."/>
            <person name="Schleper C."/>
            <person name="Guy L."/>
            <person name="Ettema T.J."/>
        </authorList>
    </citation>
    <scope>NUCLEOTIDE SEQUENCE</scope>
</reference>
<accession>A0A0F9WIF7</accession>
<dbReference type="SUPFAM" id="SSF53335">
    <property type="entry name" value="S-adenosyl-L-methionine-dependent methyltransferases"/>
    <property type="match status" value="1"/>
</dbReference>
<organism evidence="1">
    <name type="scientific">marine sediment metagenome</name>
    <dbReference type="NCBI Taxonomy" id="412755"/>
    <lineage>
        <taxon>unclassified sequences</taxon>
        <taxon>metagenomes</taxon>
        <taxon>ecological metagenomes</taxon>
    </lineage>
</organism>
<sequence>MTGPLPTLRIPSLFVAEIQKRLHLCMFIDTGTWEGLTAIWAAQHFDRVHTIEIDEARFHAACGKIMGLGLHDTIVTHLGDSREVLEKIIPFVDSTTFFWLGARTEDDCPLMEELALIRGGSDSHFIMIDDMERFRKGVYPTWPTFDEICAVLKGLAFFLEGDVLTAFPHEYTQVVMSVIQKARKEKL</sequence>
<protein>
    <recommendedName>
        <fullName evidence="2">O-methyltransferase domain-containing protein</fullName>
    </recommendedName>
</protein>
<dbReference type="Gene3D" id="3.40.50.150">
    <property type="entry name" value="Vaccinia Virus protein VP39"/>
    <property type="match status" value="1"/>
</dbReference>
<dbReference type="InterPro" id="IPR029063">
    <property type="entry name" value="SAM-dependent_MTases_sf"/>
</dbReference>
<proteinExistence type="predicted"/>